<dbReference type="Proteomes" id="UP001352263">
    <property type="component" value="Unassembled WGS sequence"/>
</dbReference>
<reference evidence="2 3" key="1">
    <citation type="submission" date="2023-10" db="EMBL/GenBank/DDBJ databases">
        <title>Noviherbaspirillum sp. CPCC 100848 genome assembly.</title>
        <authorList>
            <person name="Li X.Y."/>
            <person name="Fang X.M."/>
        </authorList>
    </citation>
    <scope>NUCLEOTIDE SEQUENCE [LARGE SCALE GENOMIC DNA]</scope>
    <source>
        <strain evidence="2 3">CPCC 100848</strain>
    </source>
</reference>
<dbReference type="EMBL" id="JAWIIV010000063">
    <property type="protein sequence ID" value="MEC4723606.1"/>
    <property type="molecule type" value="Genomic_DNA"/>
</dbReference>
<accession>A0ABU6JJG7</accession>
<gene>
    <name evidence="2" type="ORF">RY831_31210</name>
</gene>
<organism evidence="2 3">
    <name type="scientific">Noviherbaspirillum album</name>
    <dbReference type="NCBI Taxonomy" id="3080276"/>
    <lineage>
        <taxon>Bacteria</taxon>
        <taxon>Pseudomonadati</taxon>
        <taxon>Pseudomonadota</taxon>
        <taxon>Betaproteobacteria</taxon>
        <taxon>Burkholderiales</taxon>
        <taxon>Oxalobacteraceae</taxon>
        <taxon>Noviherbaspirillum</taxon>
    </lineage>
</organism>
<evidence type="ECO:0008006" key="4">
    <source>
        <dbReference type="Google" id="ProtNLM"/>
    </source>
</evidence>
<feature type="transmembrane region" description="Helical" evidence="1">
    <location>
        <begin position="21"/>
        <end position="44"/>
    </location>
</feature>
<keyword evidence="1" id="KW-1133">Transmembrane helix</keyword>
<name>A0ABU6JJG7_9BURK</name>
<keyword evidence="1" id="KW-0812">Transmembrane</keyword>
<comment type="caution">
    <text evidence="2">The sequence shown here is derived from an EMBL/GenBank/DDBJ whole genome shotgun (WGS) entry which is preliminary data.</text>
</comment>
<protein>
    <recommendedName>
        <fullName evidence="4">Flagellar protein FliL</fullName>
    </recommendedName>
</protein>
<dbReference type="RefSeq" id="WP_326510217.1">
    <property type="nucleotide sequence ID" value="NZ_JAWIIV010000063.1"/>
</dbReference>
<evidence type="ECO:0000256" key="1">
    <source>
        <dbReference type="SAM" id="Phobius"/>
    </source>
</evidence>
<evidence type="ECO:0000313" key="3">
    <source>
        <dbReference type="Proteomes" id="UP001352263"/>
    </source>
</evidence>
<keyword evidence="1" id="KW-0472">Membrane</keyword>
<sequence>MPNKAKPKPQPTSKSAAPDRLLPLSIAAVVITLAAGFAAVWLYWQYEQKRSSETSYLTLPAIAISRDGHSIRAGLAVRTTGNDADWAAGNKRALEQIMARTLMEADPMRVRSADGIAELQQAFLQAGNEALHTDKLREVLITDLLVSEGDL</sequence>
<evidence type="ECO:0000313" key="2">
    <source>
        <dbReference type="EMBL" id="MEC4723606.1"/>
    </source>
</evidence>
<proteinExistence type="predicted"/>
<keyword evidence="3" id="KW-1185">Reference proteome</keyword>